<evidence type="ECO:0000256" key="1">
    <source>
        <dbReference type="ARBA" id="ARBA00010745"/>
    </source>
</evidence>
<accession>A0A5C1H842</accession>
<protein>
    <submittedName>
        <fullName evidence="5">50S ribosomal protein L14</fullName>
    </submittedName>
</protein>
<organism evidence="5">
    <name type="scientific">Nephromyces sp. ex Molgula occidentalis</name>
    <dbReference type="NCBI Taxonomy" id="2544991"/>
    <lineage>
        <taxon>Eukaryota</taxon>
        <taxon>Sar</taxon>
        <taxon>Alveolata</taxon>
        <taxon>Apicomplexa</taxon>
        <taxon>Aconoidasida</taxon>
        <taxon>Nephromycida</taxon>
        <taxon>Nephromyces</taxon>
    </lineage>
</organism>
<evidence type="ECO:0000313" key="5">
    <source>
        <dbReference type="EMBL" id="QEM01659.1"/>
    </source>
</evidence>
<dbReference type="GO" id="GO:0003735">
    <property type="term" value="F:structural constituent of ribosome"/>
    <property type="evidence" value="ECO:0007669"/>
    <property type="project" value="InterPro"/>
</dbReference>
<dbReference type="HAMAP" id="MF_01367">
    <property type="entry name" value="Ribosomal_uL14"/>
    <property type="match status" value="1"/>
</dbReference>
<name>A0A5C1H842_9APIC</name>
<keyword evidence="3 4" id="KW-0687">Ribonucleoprotein</keyword>
<dbReference type="AlphaFoldDB" id="A0A5C1H842"/>
<dbReference type="SMART" id="SM01374">
    <property type="entry name" value="Ribosomal_L14"/>
    <property type="match status" value="1"/>
</dbReference>
<keyword evidence="2 4" id="KW-0689">Ribosomal protein</keyword>
<dbReference type="SUPFAM" id="SSF50193">
    <property type="entry name" value="Ribosomal protein L14"/>
    <property type="match status" value="1"/>
</dbReference>
<reference evidence="5" key="1">
    <citation type="journal article" date="2019" name="Genome Biol. Evol.">
        <title>Nephromyces represents a diverse and novel lineage of the Apicomplexa that has retained apicoplasts.</title>
        <authorList>
            <person name="Munoz-Gomez S.A."/>
            <person name="Durnin K."/>
            <person name="Eme L."/>
            <person name="Paight C."/>
            <person name="Lane C.E."/>
            <person name="Saffo M.B."/>
            <person name="Slamovits C.H."/>
        </authorList>
    </citation>
    <scope>NUCLEOTIDE SEQUENCE</scope>
    <source>
        <strain evidence="5">449</strain>
    </source>
</reference>
<comment type="similarity">
    <text evidence="1 4">Belongs to the universal ribosomal protein uL14 family.</text>
</comment>
<dbReference type="GO" id="GO:0070180">
    <property type="term" value="F:large ribosomal subunit rRNA binding"/>
    <property type="evidence" value="ECO:0007669"/>
    <property type="project" value="TreeGrafter"/>
</dbReference>
<dbReference type="Gene3D" id="2.40.150.20">
    <property type="entry name" value="Ribosomal protein L14"/>
    <property type="match status" value="1"/>
</dbReference>
<dbReference type="InterPro" id="IPR036853">
    <property type="entry name" value="Ribosomal_uL14_sf"/>
</dbReference>
<dbReference type="PANTHER" id="PTHR11761:SF3">
    <property type="entry name" value="LARGE RIBOSOMAL SUBUNIT PROTEIN UL14M"/>
    <property type="match status" value="1"/>
</dbReference>
<sequence length="121" mass="13768">MVHIGTTFNIIDNTGVKKILWIGISNSKSKIIKIGDIIVGIVKQSTKSKHFKKSMIIKALVIRIKKPFNLKTGFSYKFKDNAAILVDKYNNPIGTRIFGVVPKYFKENSYFKIITLTNNFI</sequence>
<evidence type="ECO:0000256" key="2">
    <source>
        <dbReference type="ARBA" id="ARBA00022980"/>
    </source>
</evidence>
<dbReference type="Pfam" id="PF00238">
    <property type="entry name" value="Ribosomal_L14"/>
    <property type="match status" value="1"/>
</dbReference>
<dbReference type="CDD" id="cd00337">
    <property type="entry name" value="Ribosomal_uL14"/>
    <property type="match status" value="1"/>
</dbReference>
<evidence type="ECO:0000256" key="3">
    <source>
        <dbReference type="ARBA" id="ARBA00023274"/>
    </source>
</evidence>
<gene>
    <name evidence="5" type="primary">rpl14</name>
</gene>
<dbReference type="PANTHER" id="PTHR11761">
    <property type="entry name" value="50S/60S RIBOSOMAL PROTEIN L14/L23"/>
    <property type="match status" value="1"/>
</dbReference>
<dbReference type="GO" id="GO:0005762">
    <property type="term" value="C:mitochondrial large ribosomal subunit"/>
    <property type="evidence" value="ECO:0007669"/>
    <property type="project" value="TreeGrafter"/>
</dbReference>
<proteinExistence type="inferred from homology"/>
<dbReference type="GO" id="GO:0006412">
    <property type="term" value="P:translation"/>
    <property type="evidence" value="ECO:0007669"/>
    <property type="project" value="InterPro"/>
</dbReference>
<dbReference type="EMBL" id="MK573202">
    <property type="protein sequence ID" value="QEM01659.1"/>
    <property type="molecule type" value="Genomic_DNA"/>
</dbReference>
<dbReference type="InterPro" id="IPR000218">
    <property type="entry name" value="Ribosomal_uL14"/>
</dbReference>
<evidence type="ECO:0000256" key="4">
    <source>
        <dbReference type="RuleBase" id="RU003949"/>
    </source>
</evidence>